<accession>Q83FX6</accession>
<organism evidence="2 3">
    <name type="scientific">Tropheryma whipplei (strain Twist)</name>
    <name type="common">Whipple's bacillus</name>
    <dbReference type="NCBI Taxonomy" id="203267"/>
    <lineage>
        <taxon>Bacteria</taxon>
        <taxon>Bacillati</taxon>
        <taxon>Actinomycetota</taxon>
        <taxon>Actinomycetes</taxon>
        <taxon>Micrococcales</taxon>
        <taxon>Tropherymataceae</taxon>
        <taxon>Tropheryma</taxon>
    </lineage>
</organism>
<sequence>MEDHHTNCHREDSYTTAPGTEAMMKYSAEDIPINTAMAKVITNENRKISVADSTVRAVLSL</sequence>
<proteinExistence type="predicted"/>
<evidence type="ECO:0000256" key="1">
    <source>
        <dbReference type="SAM" id="MobiDB-lite"/>
    </source>
</evidence>
<evidence type="ECO:0000313" key="3">
    <source>
        <dbReference type="Proteomes" id="UP000002200"/>
    </source>
</evidence>
<dbReference type="Proteomes" id="UP000002200">
    <property type="component" value="Chromosome"/>
</dbReference>
<reference evidence="2 3" key="1">
    <citation type="journal article" date="2003" name="Genome Res.">
        <title>Tropheryma whipplei twist: a human pathogenic Actinobacteria with a reduced genome.</title>
        <authorList>
            <person name="Raoult D."/>
            <person name="Ogata H."/>
            <person name="Audic S."/>
            <person name="Robert C."/>
            <person name="Suhre K."/>
            <person name="Drancourt M."/>
            <person name="Claverie J.-M."/>
        </authorList>
    </citation>
    <scope>NUCLEOTIDE SEQUENCE [LARGE SCALE GENOMIC DNA]</scope>
    <source>
        <strain evidence="2 3">Twist</strain>
    </source>
</reference>
<dbReference type="HOGENOM" id="CLU_2921443_0_0_11"/>
<keyword evidence="3" id="KW-1185">Reference proteome</keyword>
<protein>
    <submittedName>
        <fullName evidence="2">Uncharacterized protein</fullName>
    </submittedName>
</protein>
<evidence type="ECO:0000313" key="2">
    <source>
        <dbReference type="EMBL" id="AAO44665.1"/>
    </source>
</evidence>
<feature type="compositionally biased region" description="Basic and acidic residues" evidence="1">
    <location>
        <begin position="1"/>
        <end position="13"/>
    </location>
</feature>
<gene>
    <name evidence="2" type="ordered locus">TWT_568</name>
</gene>
<dbReference type="EMBL" id="AE014184">
    <property type="protein sequence ID" value="AAO44665.1"/>
    <property type="molecule type" value="Genomic_DNA"/>
</dbReference>
<dbReference type="AlphaFoldDB" id="Q83FX6"/>
<feature type="region of interest" description="Disordered" evidence="1">
    <location>
        <begin position="1"/>
        <end position="21"/>
    </location>
</feature>
<dbReference type="KEGG" id="twh:TWT_568"/>
<name>Q83FX6_TROWT</name>